<organism evidence="2 3">
    <name type="scientific">Acanthaster planci</name>
    <name type="common">Crown-of-thorns starfish</name>
    <dbReference type="NCBI Taxonomy" id="133434"/>
    <lineage>
        <taxon>Eukaryota</taxon>
        <taxon>Metazoa</taxon>
        <taxon>Echinodermata</taxon>
        <taxon>Eleutherozoa</taxon>
        <taxon>Asterozoa</taxon>
        <taxon>Asteroidea</taxon>
        <taxon>Valvatacea</taxon>
        <taxon>Valvatida</taxon>
        <taxon>Acanthasteridae</taxon>
        <taxon>Acanthaster</taxon>
    </lineage>
</organism>
<dbReference type="AlphaFoldDB" id="A0A8B7Z8P6"/>
<dbReference type="OrthoDB" id="10403223at2759"/>
<feature type="chain" id="PRO_5034869248" evidence="1">
    <location>
        <begin position="22"/>
        <end position="268"/>
    </location>
</feature>
<evidence type="ECO:0000313" key="2">
    <source>
        <dbReference type="Proteomes" id="UP000694845"/>
    </source>
</evidence>
<reference evidence="3" key="1">
    <citation type="submission" date="2025-08" db="UniProtKB">
        <authorList>
            <consortium name="RefSeq"/>
        </authorList>
    </citation>
    <scope>IDENTIFICATION</scope>
</reference>
<evidence type="ECO:0000256" key="1">
    <source>
        <dbReference type="SAM" id="SignalP"/>
    </source>
</evidence>
<keyword evidence="2" id="KW-1185">Reference proteome</keyword>
<dbReference type="InterPro" id="IPR001299">
    <property type="entry name" value="Ependymin"/>
</dbReference>
<feature type="signal peptide" evidence="1">
    <location>
        <begin position="1"/>
        <end position="21"/>
    </location>
</feature>
<protein>
    <submittedName>
        <fullName evidence="3">Uncharacterized protein LOC110985365</fullName>
    </submittedName>
</protein>
<dbReference type="Proteomes" id="UP000694845">
    <property type="component" value="Unplaced"/>
</dbReference>
<sequence>MSLARVSTLVLALVLVGTVSAVSQTPCCYPKQFVARLEIIDTVLGNGTVVVFEKKTEMAYDEINEKTAEITEVYNDVTGVVEKTKLIYDYKKGKKYIIEGGHCTTKHLSYSFLPQCIPPIATFDETVPIGLGDAFPVSSFHFLIPSSSPSFNLLVRYSVGAEGCIPYQLGIFAVQKTTRGSSRGLPVMDPVPPSHPMFPWYASPTAGPYRKLSSAYQYSDYQNGIEDPAYWFDPPSGCFPGLRGSKSTIGGPLEKVATMNKILRNRVL</sequence>
<dbReference type="GO" id="GO:0005576">
    <property type="term" value="C:extracellular region"/>
    <property type="evidence" value="ECO:0007669"/>
    <property type="project" value="InterPro"/>
</dbReference>
<dbReference type="PANTHER" id="PTHR10697:SF1">
    <property type="entry name" value="MAMMALIAN EPENDYMIN-RELATED PROTEIN 1"/>
    <property type="match status" value="1"/>
</dbReference>
<name>A0A8B7Z8P6_ACAPL</name>
<dbReference type="GeneID" id="110985365"/>
<proteinExistence type="predicted"/>
<evidence type="ECO:0000313" key="3">
    <source>
        <dbReference type="RefSeq" id="XP_022102033.1"/>
    </source>
</evidence>
<dbReference type="RefSeq" id="XP_022102033.1">
    <property type="nucleotide sequence ID" value="XM_022246341.1"/>
</dbReference>
<keyword evidence="1" id="KW-0732">Signal</keyword>
<dbReference type="PANTHER" id="PTHR10697">
    <property type="entry name" value="MAMMALIAN EPENDYMIN-RELATED PROTEIN 1"/>
    <property type="match status" value="1"/>
</dbReference>
<dbReference type="KEGG" id="aplc:110985365"/>
<accession>A0A8B7Z8P6</accession>
<dbReference type="GO" id="GO:0007160">
    <property type="term" value="P:cell-matrix adhesion"/>
    <property type="evidence" value="ECO:0007669"/>
    <property type="project" value="InterPro"/>
</dbReference>
<dbReference type="OMA" id="PPSHPMF"/>
<dbReference type="GO" id="GO:0005764">
    <property type="term" value="C:lysosome"/>
    <property type="evidence" value="ECO:0007669"/>
    <property type="project" value="TreeGrafter"/>
</dbReference>
<dbReference type="GO" id="GO:0005509">
    <property type="term" value="F:calcium ion binding"/>
    <property type="evidence" value="ECO:0007669"/>
    <property type="project" value="InterPro"/>
</dbReference>
<gene>
    <name evidence="3" type="primary">LOC110985365</name>
</gene>